<dbReference type="PANTHER" id="PTHR43731">
    <property type="entry name" value="RHOMBOID PROTEASE"/>
    <property type="match status" value="1"/>
</dbReference>
<evidence type="ECO:0000313" key="9">
    <source>
        <dbReference type="EMBL" id="MBP3191215.1"/>
    </source>
</evidence>
<name>A0A8J7RG03_9BACT</name>
<evidence type="ECO:0000256" key="1">
    <source>
        <dbReference type="ARBA" id="ARBA00004141"/>
    </source>
</evidence>
<dbReference type="InterPro" id="IPR035952">
    <property type="entry name" value="Rhomboid-like_sf"/>
</dbReference>
<keyword evidence="10" id="KW-1185">Reference proteome</keyword>
<comment type="caution">
    <text evidence="9">The sequence shown here is derived from an EMBL/GenBank/DDBJ whole genome shotgun (WGS) entry which is preliminary data.</text>
</comment>
<feature type="domain" description="Peptidase S54 rhomboid" evidence="8">
    <location>
        <begin position="24"/>
        <end position="162"/>
    </location>
</feature>
<keyword evidence="3 7" id="KW-0812">Transmembrane</keyword>
<keyword evidence="4" id="KW-0378">Hydrolase</keyword>
<comment type="subcellular location">
    <subcellularLocation>
        <location evidence="1">Membrane</location>
        <topology evidence="1">Multi-pass membrane protein</topology>
    </subcellularLocation>
</comment>
<dbReference type="InterPro" id="IPR050925">
    <property type="entry name" value="Rhomboid_protease_S54"/>
</dbReference>
<accession>A0A8J7RG03</accession>
<evidence type="ECO:0000256" key="6">
    <source>
        <dbReference type="ARBA" id="ARBA00023136"/>
    </source>
</evidence>
<dbReference type="InterPro" id="IPR022764">
    <property type="entry name" value="Peptidase_S54_rhomboid_dom"/>
</dbReference>
<evidence type="ECO:0000256" key="7">
    <source>
        <dbReference type="SAM" id="Phobius"/>
    </source>
</evidence>
<keyword evidence="6 7" id="KW-0472">Membrane</keyword>
<feature type="transmembrane region" description="Helical" evidence="7">
    <location>
        <begin position="145"/>
        <end position="166"/>
    </location>
</feature>
<feature type="transmembrane region" description="Helical" evidence="7">
    <location>
        <begin position="114"/>
        <end position="133"/>
    </location>
</feature>
<dbReference type="GO" id="GO:0006508">
    <property type="term" value="P:proteolysis"/>
    <property type="evidence" value="ECO:0007669"/>
    <property type="project" value="UniProtKB-KW"/>
</dbReference>
<dbReference type="GO" id="GO:0016020">
    <property type="term" value="C:membrane"/>
    <property type="evidence" value="ECO:0007669"/>
    <property type="project" value="UniProtKB-SubCell"/>
</dbReference>
<dbReference type="GO" id="GO:0004252">
    <property type="term" value="F:serine-type endopeptidase activity"/>
    <property type="evidence" value="ECO:0007669"/>
    <property type="project" value="InterPro"/>
</dbReference>
<dbReference type="AlphaFoldDB" id="A0A8J7RG03"/>
<proteinExistence type="inferred from homology"/>
<dbReference type="Proteomes" id="UP000673975">
    <property type="component" value="Unassembled WGS sequence"/>
</dbReference>
<evidence type="ECO:0000259" key="8">
    <source>
        <dbReference type="Pfam" id="PF01694"/>
    </source>
</evidence>
<evidence type="ECO:0000256" key="2">
    <source>
        <dbReference type="ARBA" id="ARBA00009045"/>
    </source>
</evidence>
<feature type="transmembrane region" description="Helical" evidence="7">
    <location>
        <begin position="28"/>
        <end position="52"/>
    </location>
</feature>
<protein>
    <submittedName>
        <fullName evidence="9">Rhomboid family intramembrane serine protease</fullName>
    </submittedName>
</protein>
<dbReference type="Gene3D" id="1.20.1540.10">
    <property type="entry name" value="Rhomboid-like"/>
    <property type="match status" value="1"/>
</dbReference>
<sequence length="172" mass="19072">MTPGLANYVFGLGALWPLGHPNFMPWQFVSYMFLHGGFGHILFNLFALWMFGQSIENLWGTRRFVIYYFVTGVGAALLHMAVTAADVPMVGASGAVYGILLAFAMMFPNRPIMLIFLPIPIKAKYFVMIFGALELFNGVANLQTGIAHFAHLGGMVVGYLLIRLWGIKGNYE</sequence>
<dbReference type="PANTHER" id="PTHR43731:SF14">
    <property type="entry name" value="PRESENILIN-ASSOCIATED RHOMBOID-LIKE PROTEIN, MITOCHONDRIAL"/>
    <property type="match status" value="1"/>
</dbReference>
<keyword evidence="9" id="KW-0645">Protease</keyword>
<dbReference type="SUPFAM" id="SSF144091">
    <property type="entry name" value="Rhomboid-like"/>
    <property type="match status" value="1"/>
</dbReference>
<dbReference type="SMART" id="SM01160">
    <property type="entry name" value="DUF1751"/>
    <property type="match status" value="1"/>
</dbReference>
<comment type="similarity">
    <text evidence="2">Belongs to the peptidase S54 family.</text>
</comment>
<feature type="transmembrane region" description="Helical" evidence="7">
    <location>
        <begin position="64"/>
        <end position="82"/>
    </location>
</feature>
<evidence type="ECO:0000256" key="5">
    <source>
        <dbReference type="ARBA" id="ARBA00022989"/>
    </source>
</evidence>
<dbReference type="EMBL" id="JAFIDN010000001">
    <property type="protein sequence ID" value="MBP3191215.1"/>
    <property type="molecule type" value="Genomic_DNA"/>
</dbReference>
<evidence type="ECO:0000256" key="3">
    <source>
        <dbReference type="ARBA" id="ARBA00022692"/>
    </source>
</evidence>
<evidence type="ECO:0000256" key="4">
    <source>
        <dbReference type="ARBA" id="ARBA00022801"/>
    </source>
</evidence>
<reference evidence="9" key="1">
    <citation type="submission" date="2021-02" db="EMBL/GenBank/DDBJ databases">
        <title>Natronogracilivirga saccharolytica gen. nov. sp. nov. a new anaerobic, haloalkiliphilic carbohydrate-fermenting bacterium from soda lake and proposing of Cyclonatronumiaceae fam. nov. in the phylum Balneolaeota.</title>
        <authorList>
            <person name="Zhilina T.N."/>
            <person name="Sorokin D.Y."/>
            <person name="Zavarzina D.G."/>
            <person name="Toshchakov S.V."/>
            <person name="Kublanov I.V."/>
        </authorList>
    </citation>
    <scope>NUCLEOTIDE SEQUENCE</scope>
    <source>
        <strain evidence="9">Z-1702</strain>
    </source>
</reference>
<keyword evidence="5 7" id="KW-1133">Transmembrane helix</keyword>
<gene>
    <name evidence="9" type="ORF">NATSA_00920</name>
</gene>
<organism evidence="9 10">
    <name type="scientific">Natronogracilivirga saccharolytica</name>
    <dbReference type="NCBI Taxonomy" id="2812953"/>
    <lineage>
        <taxon>Bacteria</taxon>
        <taxon>Pseudomonadati</taxon>
        <taxon>Balneolota</taxon>
        <taxon>Balneolia</taxon>
        <taxon>Balneolales</taxon>
        <taxon>Cyclonatronaceae</taxon>
        <taxon>Natronogracilivirga</taxon>
    </lineage>
</organism>
<dbReference type="Pfam" id="PF01694">
    <property type="entry name" value="Rhomboid"/>
    <property type="match status" value="1"/>
</dbReference>
<feature type="transmembrane region" description="Helical" evidence="7">
    <location>
        <begin position="88"/>
        <end position="107"/>
    </location>
</feature>
<evidence type="ECO:0000313" key="10">
    <source>
        <dbReference type="Proteomes" id="UP000673975"/>
    </source>
</evidence>